<dbReference type="RefSeq" id="WP_115133330.1">
    <property type="nucleotide sequence ID" value="NZ_UGRS01000001.1"/>
</dbReference>
<dbReference type="AlphaFoldDB" id="A0A378WG26"/>
<evidence type="ECO:0000313" key="2">
    <source>
        <dbReference type="EMBL" id="SUA35982.1"/>
    </source>
</evidence>
<feature type="domain" description="DUF4130" evidence="1">
    <location>
        <begin position="88"/>
        <end position="249"/>
    </location>
</feature>
<name>A0A378WG26_9NEIS</name>
<organism evidence="2 3">
    <name type="scientific">Neisseria zoodegmatis</name>
    <dbReference type="NCBI Taxonomy" id="326523"/>
    <lineage>
        <taxon>Bacteria</taxon>
        <taxon>Pseudomonadati</taxon>
        <taxon>Pseudomonadota</taxon>
        <taxon>Betaproteobacteria</taxon>
        <taxon>Neisseriales</taxon>
        <taxon>Neisseriaceae</taxon>
        <taxon>Neisseria</taxon>
    </lineage>
</organism>
<dbReference type="EMBL" id="UGRS01000001">
    <property type="protein sequence ID" value="SUA35982.1"/>
    <property type="molecule type" value="Genomic_DNA"/>
</dbReference>
<sequence>MRFILHYDGSFDGLLTAVFQAYARKYPLDSVHITCDADDTDLFGQSETVVTEPEQAQRVFQRLERQIGRRGTLKLLYGFLSAAPEMPDTFLRIVRLALAQSGRRDILSDYGHYDVMQWAKWVKSVGHEKHRMEAFVRFEEMENGLYLARIEPQYDVLPLTVRHFRQRYPAQQWAVYDMQRGYGIFNHSDGLHSISDLEKSGIEAHYSDRERDYRRLWQRYFHSTTILSRRNPRLHRQQMPQRYWKYLTEKQPAL</sequence>
<evidence type="ECO:0000313" key="3">
    <source>
        <dbReference type="Proteomes" id="UP000254055"/>
    </source>
</evidence>
<dbReference type="OrthoDB" id="5290748at2"/>
<reference evidence="2 3" key="1">
    <citation type="submission" date="2018-06" db="EMBL/GenBank/DDBJ databases">
        <authorList>
            <consortium name="Pathogen Informatics"/>
            <person name="Doyle S."/>
        </authorList>
    </citation>
    <scope>NUCLEOTIDE SEQUENCE [LARGE SCALE GENOMIC DNA]</scope>
    <source>
        <strain evidence="2 3">NCTC12229</strain>
    </source>
</reference>
<dbReference type="Proteomes" id="UP000254055">
    <property type="component" value="Unassembled WGS sequence"/>
</dbReference>
<protein>
    <submittedName>
        <fullName evidence="2">Probable DNA metabolism protein</fullName>
    </submittedName>
</protein>
<accession>A0A378WG26</accession>
<dbReference type="NCBIfam" id="TIGR03915">
    <property type="entry name" value="SAM_7_link_chp"/>
    <property type="match status" value="1"/>
</dbReference>
<dbReference type="Pfam" id="PF13566">
    <property type="entry name" value="DUF4130"/>
    <property type="match status" value="1"/>
</dbReference>
<dbReference type="InterPro" id="IPR023875">
    <property type="entry name" value="DNA_repair_put"/>
</dbReference>
<proteinExistence type="predicted"/>
<dbReference type="InterPro" id="IPR025404">
    <property type="entry name" value="DUF4130"/>
</dbReference>
<gene>
    <name evidence="2" type="ORF">NCTC12229_00392</name>
</gene>
<evidence type="ECO:0000259" key="1">
    <source>
        <dbReference type="Pfam" id="PF13566"/>
    </source>
</evidence>